<dbReference type="PROSITE" id="PS50110">
    <property type="entry name" value="RESPONSE_REGULATORY"/>
    <property type="match status" value="1"/>
</dbReference>
<gene>
    <name evidence="7" type="ORF">KY084_06055</name>
</gene>
<keyword evidence="1" id="KW-0805">Transcription regulation</keyword>
<organism evidence="7 8">
    <name type="scientific">Stakelama flava</name>
    <dbReference type="NCBI Taxonomy" id="2860338"/>
    <lineage>
        <taxon>Bacteria</taxon>
        <taxon>Pseudomonadati</taxon>
        <taxon>Pseudomonadota</taxon>
        <taxon>Alphaproteobacteria</taxon>
        <taxon>Sphingomonadales</taxon>
        <taxon>Sphingomonadaceae</taxon>
        <taxon>Stakelama</taxon>
    </lineage>
</organism>
<name>A0ABS6XM20_9SPHN</name>
<dbReference type="InterPro" id="IPR001789">
    <property type="entry name" value="Sig_transdc_resp-reg_receiver"/>
</dbReference>
<evidence type="ECO:0000256" key="3">
    <source>
        <dbReference type="ARBA" id="ARBA00023163"/>
    </source>
</evidence>
<dbReference type="Proteomes" id="UP001197214">
    <property type="component" value="Unassembled WGS sequence"/>
</dbReference>
<keyword evidence="8" id="KW-1185">Reference proteome</keyword>
<dbReference type="SMART" id="SM00448">
    <property type="entry name" value="REC"/>
    <property type="match status" value="1"/>
</dbReference>
<reference evidence="7 8" key="1">
    <citation type="submission" date="2021-07" db="EMBL/GenBank/DDBJ databases">
        <title>Stakelama flava sp. nov., a novel endophytic bacterium isolated from branch of Kandelia candel.</title>
        <authorList>
            <person name="Tuo L."/>
        </authorList>
    </citation>
    <scope>NUCLEOTIDE SEQUENCE [LARGE SCALE GENOMIC DNA]</scope>
    <source>
        <strain evidence="7 8">CBK3Z-3</strain>
    </source>
</reference>
<evidence type="ECO:0000256" key="4">
    <source>
        <dbReference type="PROSITE-ProRule" id="PRU00169"/>
    </source>
</evidence>
<feature type="domain" description="HTH luxR-type" evidence="5">
    <location>
        <begin position="135"/>
        <end position="200"/>
    </location>
</feature>
<evidence type="ECO:0000259" key="6">
    <source>
        <dbReference type="PROSITE" id="PS50110"/>
    </source>
</evidence>
<feature type="domain" description="Response regulatory" evidence="6">
    <location>
        <begin position="4"/>
        <end position="119"/>
    </location>
</feature>
<proteinExistence type="predicted"/>
<accession>A0ABS6XM20</accession>
<dbReference type="CDD" id="cd06170">
    <property type="entry name" value="LuxR_C_like"/>
    <property type="match status" value="1"/>
</dbReference>
<keyword evidence="2" id="KW-0238">DNA-binding</keyword>
<dbReference type="SMART" id="SM00421">
    <property type="entry name" value="HTH_LUXR"/>
    <property type="match status" value="1"/>
</dbReference>
<dbReference type="RefSeq" id="WP_219237543.1">
    <property type="nucleotide sequence ID" value="NZ_JAHWZX010000004.1"/>
</dbReference>
<sequence length="205" mass="22736">MMRSVYIVDDDDPVRGSLQGLLSERPEHQIRVFRSGDDFLESIEPEDGGVLLLDYHMPGSNGLDVLRLLGEQRSRFAAVILTGQGDVSVAVQAMKAGAVDFLEKPYDPYHLLRVVEAAFKRFESDTGQQERLKAATDRIDRLSPRERDVLMGLIEGRANKVIAHDLDLSPRTVEIYRANMMEKLGVGSLSEALRVAFAAGMVPVP</sequence>
<dbReference type="PANTHER" id="PTHR44688:SF16">
    <property type="entry name" value="DNA-BINDING TRANSCRIPTIONAL ACTIVATOR DEVR_DOSR"/>
    <property type="match status" value="1"/>
</dbReference>
<dbReference type="PROSITE" id="PS00622">
    <property type="entry name" value="HTH_LUXR_1"/>
    <property type="match status" value="1"/>
</dbReference>
<comment type="caution">
    <text evidence="7">The sequence shown here is derived from an EMBL/GenBank/DDBJ whole genome shotgun (WGS) entry which is preliminary data.</text>
</comment>
<dbReference type="Pfam" id="PF00072">
    <property type="entry name" value="Response_reg"/>
    <property type="match status" value="1"/>
</dbReference>
<evidence type="ECO:0000313" key="8">
    <source>
        <dbReference type="Proteomes" id="UP001197214"/>
    </source>
</evidence>
<evidence type="ECO:0000313" key="7">
    <source>
        <dbReference type="EMBL" id="MBW4330436.1"/>
    </source>
</evidence>
<keyword evidence="4" id="KW-0597">Phosphoprotein</keyword>
<protein>
    <submittedName>
        <fullName evidence="7">Response regulator</fullName>
    </submittedName>
</protein>
<keyword evidence="3" id="KW-0804">Transcription</keyword>
<evidence type="ECO:0000259" key="5">
    <source>
        <dbReference type="PROSITE" id="PS50043"/>
    </source>
</evidence>
<evidence type="ECO:0000256" key="2">
    <source>
        <dbReference type="ARBA" id="ARBA00023125"/>
    </source>
</evidence>
<evidence type="ECO:0000256" key="1">
    <source>
        <dbReference type="ARBA" id="ARBA00023015"/>
    </source>
</evidence>
<dbReference type="PROSITE" id="PS50043">
    <property type="entry name" value="HTH_LUXR_2"/>
    <property type="match status" value="1"/>
</dbReference>
<dbReference type="EMBL" id="JAHWZX010000004">
    <property type="protein sequence ID" value="MBW4330436.1"/>
    <property type="molecule type" value="Genomic_DNA"/>
</dbReference>
<feature type="modified residue" description="4-aspartylphosphate" evidence="4">
    <location>
        <position position="54"/>
    </location>
</feature>
<dbReference type="Pfam" id="PF00196">
    <property type="entry name" value="GerE"/>
    <property type="match status" value="1"/>
</dbReference>
<dbReference type="PANTHER" id="PTHR44688">
    <property type="entry name" value="DNA-BINDING TRANSCRIPTIONAL ACTIVATOR DEVR_DOSR"/>
    <property type="match status" value="1"/>
</dbReference>
<dbReference type="InterPro" id="IPR000792">
    <property type="entry name" value="Tscrpt_reg_LuxR_C"/>
</dbReference>